<accession>A0A6I6JVT5</accession>
<evidence type="ECO:0000313" key="1">
    <source>
        <dbReference type="EMBL" id="QGY45218.1"/>
    </source>
</evidence>
<sequence length="451" mass="52853">MKLKWYIMLFLPVFSVSCSQEESLTDVEQDLEIPDWTELTHGSDTEPDFEMVFPENNVLRIDIQIDPDSWEEMQTDLTGKLSGGNRDLTADPVWVPCSVWFNSIQWYKVGIRFKGNSSLKNSYREGIKKLPFKLDFDQFEDTWPAIKNQRFYGFKQLSLKNNYLDKSFIREKVASDLFLDFGLISPHTAFYQLYIDFGEGTQYFGLYTLVEEVDDTVIKTQYSESGGNLYKPEGNGASFAEGSFRTSDMYKKSNETENDYSDVENLYEIINSNKRETDIEYWKSQLSEVFDVPVFLKWLAANTCMQNWDTYGVMTHNYYLYNNPETEKLEWIPWDNNEALQYGKQGGALSVTLDEVETNWPFIRYIIDNTEWKEQYKQELYSFTENIFEPERMSATYEKYRSILGSYVIGDAGEENEYTFLNSDSEFDAAIDFLNNHVSNRNSVVQEYLEE</sequence>
<name>A0A6I6JVT5_9BACT</name>
<evidence type="ECO:0000313" key="2">
    <source>
        <dbReference type="Proteomes" id="UP000428260"/>
    </source>
</evidence>
<gene>
    <name evidence="1" type="ORF">GM418_16530</name>
</gene>
<dbReference type="PANTHER" id="PTHR40050">
    <property type="entry name" value="INNER SPORE COAT PROTEIN H"/>
    <property type="match status" value="1"/>
</dbReference>
<protein>
    <submittedName>
        <fullName evidence="1">Spore coat protein</fullName>
    </submittedName>
</protein>
<proteinExistence type="predicted"/>
<keyword evidence="1" id="KW-0946">Virion</keyword>
<dbReference type="PROSITE" id="PS51257">
    <property type="entry name" value="PROKAR_LIPOPROTEIN"/>
    <property type="match status" value="1"/>
</dbReference>
<dbReference type="KEGG" id="mcos:GM418_16530"/>
<dbReference type="PANTHER" id="PTHR40050:SF1">
    <property type="entry name" value="INNER SPORE COAT PROTEIN H"/>
    <property type="match status" value="1"/>
</dbReference>
<dbReference type="RefSeq" id="WP_158868284.1">
    <property type="nucleotide sequence ID" value="NZ_CP046401.1"/>
</dbReference>
<keyword evidence="2" id="KW-1185">Reference proteome</keyword>
<reference evidence="1 2" key="1">
    <citation type="submission" date="2019-11" db="EMBL/GenBank/DDBJ databases">
        <authorList>
            <person name="Zheng R.K."/>
            <person name="Sun C.M."/>
        </authorList>
    </citation>
    <scope>NUCLEOTIDE SEQUENCE [LARGE SCALE GENOMIC DNA]</scope>
    <source>
        <strain evidence="1 2">WC007</strain>
    </source>
</reference>
<dbReference type="EMBL" id="CP046401">
    <property type="protein sequence ID" value="QGY45218.1"/>
    <property type="molecule type" value="Genomic_DNA"/>
</dbReference>
<dbReference type="InterPro" id="IPR014867">
    <property type="entry name" value="Spore_coat_CotH_CotH2/3/7"/>
</dbReference>
<dbReference type="Proteomes" id="UP000428260">
    <property type="component" value="Chromosome"/>
</dbReference>
<organism evidence="1 2">
    <name type="scientific">Maribellus comscasis</name>
    <dbReference type="NCBI Taxonomy" id="2681766"/>
    <lineage>
        <taxon>Bacteria</taxon>
        <taxon>Pseudomonadati</taxon>
        <taxon>Bacteroidota</taxon>
        <taxon>Bacteroidia</taxon>
        <taxon>Marinilabiliales</taxon>
        <taxon>Prolixibacteraceae</taxon>
        <taxon>Maribellus</taxon>
    </lineage>
</organism>
<dbReference type="AlphaFoldDB" id="A0A6I6JVT5"/>
<keyword evidence="1" id="KW-0167">Capsid protein</keyword>
<dbReference type="Pfam" id="PF08757">
    <property type="entry name" value="CotH"/>
    <property type="match status" value="1"/>
</dbReference>